<gene>
    <name evidence="1" type="ORF">GJ688_13930</name>
</gene>
<accession>A0A6I3SM76</accession>
<proteinExistence type="predicted"/>
<keyword evidence="2" id="KW-1185">Reference proteome</keyword>
<protein>
    <submittedName>
        <fullName evidence="1">Uncharacterized protein</fullName>
    </submittedName>
</protein>
<dbReference type="RefSeq" id="WP_155477159.1">
    <property type="nucleotide sequence ID" value="NZ_WNKU01000018.1"/>
</dbReference>
<comment type="caution">
    <text evidence="1">The sequence shown here is derived from an EMBL/GenBank/DDBJ whole genome shotgun (WGS) entry which is preliminary data.</text>
</comment>
<evidence type="ECO:0000313" key="1">
    <source>
        <dbReference type="EMBL" id="MTV50071.1"/>
    </source>
</evidence>
<name>A0A6I3SM76_HELMO</name>
<organism evidence="1 2">
    <name type="scientific">Heliobacterium mobile</name>
    <name type="common">Heliobacillus mobilis</name>
    <dbReference type="NCBI Taxonomy" id="28064"/>
    <lineage>
        <taxon>Bacteria</taxon>
        <taxon>Bacillati</taxon>
        <taxon>Bacillota</taxon>
        <taxon>Clostridia</taxon>
        <taxon>Eubacteriales</taxon>
        <taxon>Heliobacteriaceae</taxon>
        <taxon>Heliobacterium</taxon>
    </lineage>
</organism>
<sequence>MAELKDITDTNATLANDLKFFQEQIDAAGLTVPKSVQELLNESQKKSSDRVKMFGEVYSQEKERIYH</sequence>
<evidence type="ECO:0000313" key="2">
    <source>
        <dbReference type="Proteomes" id="UP000430670"/>
    </source>
</evidence>
<dbReference type="Proteomes" id="UP000430670">
    <property type="component" value="Unassembled WGS sequence"/>
</dbReference>
<dbReference type="AlphaFoldDB" id="A0A6I3SM76"/>
<reference evidence="1 2" key="1">
    <citation type="submission" date="2019-11" db="EMBL/GenBank/DDBJ databases">
        <title>Whole-genome sequence of a the green, strictly anaerobic photosynthetic bacterium Heliobacillus mobilis DSM 6151.</title>
        <authorList>
            <person name="Kyndt J.A."/>
            <person name="Meyer T.E."/>
        </authorList>
    </citation>
    <scope>NUCLEOTIDE SEQUENCE [LARGE SCALE GENOMIC DNA]</scope>
    <source>
        <strain evidence="1 2">DSM 6151</strain>
    </source>
</reference>
<dbReference type="EMBL" id="WNKU01000018">
    <property type="protein sequence ID" value="MTV50071.1"/>
    <property type="molecule type" value="Genomic_DNA"/>
</dbReference>